<dbReference type="InterPro" id="IPR010093">
    <property type="entry name" value="SinI_DNA-bd"/>
</dbReference>
<protein>
    <submittedName>
        <fullName evidence="2">Helix-turn-helix domain-containing protein</fullName>
    </submittedName>
</protein>
<dbReference type="PANTHER" id="PTHR34585">
    <property type="match status" value="1"/>
</dbReference>
<evidence type="ECO:0000259" key="1">
    <source>
        <dbReference type="Pfam" id="PF12728"/>
    </source>
</evidence>
<dbReference type="EMBL" id="WDED01000009">
    <property type="protein sequence ID" value="KAB6148363.1"/>
    <property type="molecule type" value="Genomic_DNA"/>
</dbReference>
<accession>A0A7J5PYT8</accession>
<dbReference type="RefSeq" id="WP_151934442.1">
    <property type="nucleotide sequence ID" value="NZ_WDED01000009.1"/>
</dbReference>
<gene>
    <name evidence="2" type="ORF">GA398_07360</name>
</gene>
<evidence type="ECO:0000313" key="3">
    <source>
        <dbReference type="Proteomes" id="UP000434604"/>
    </source>
</evidence>
<dbReference type="GO" id="GO:0003677">
    <property type="term" value="F:DNA binding"/>
    <property type="evidence" value="ECO:0007669"/>
    <property type="project" value="InterPro"/>
</dbReference>
<dbReference type="Pfam" id="PF12728">
    <property type="entry name" value="HTH_17"/>
    <property type="match status" value="1"/>
</dbReference>
<dbReference type="AlphaFoldDB" id="A0A7J5PYT8"/>
<evidence type="ECO:0000313" key="2">
    <source>
        <dbReference type="EMBL" id="KAB6148363.1"/>
    </source>
</evidence>
<dbReference type="InterPro" id="IPR041657">
    <property type="entry name" value="HTH_17"/>
</dbReference>
<dbReference type="Gene3D" id="1.10.1660.10">
    <property type="match status" value="1"/>
</dbReference>
<name>A0A7J5PYT8_9BACE</name>
<dbReference type="InterPro" id="IPR009061">
    <property type="entry name" value="DNA-bd_dom_put_sf"/>
</dbReference>
<reference evidence="2 3" key="1">
    <citation type="journal article" date="2019" name="Nat. Med.">
        <title>A library of human gut bacterial isolates paired with longitudinal multiomics data enables mechanistic microbiome research.</title>
        <authorList>
            <person name="Poyet M."/>
            <person name="Groussin M."/>
            <person name="Gibbons S.M."/>
            <person name="Avila-Pacheco J."/>
            <person name="Jiang X."/>
            <person name="Kearney S.M."/>
            <person name="Perrotta A.R."/>
            <person name="Berdy B."/>
            <person name="Zhao S."/>
            <person name="Lieberman T.D."/>
            <person name="Swanson P.K."/>
            <person name="Smith M."/>
            <person name="Roesemann S."/>
            <person name="Alexander J.E."/>
            <person name="Rich S.A."/>
            <person name="Livny J."/>
            <person name="Vlamakis H."/>
            <person name="Clish C."/>
            <person name="Bullock K."/>
            <person name="Deik A."/>
            <person name="Scott J."/>
            <person name="Pierce K.A."/>
            <person name="Xavier R.J."/>
            <person name="Alm E.J."/>
        </authorList>
    </citation>
    <scope>NUCLEOTIDE SEQUENCE [LARGE SCALE GENOMIC DNA]</scope>
    <source>
        <strain evidence="2 3">BIOML-A58</strain>
    </source>
</reference>
<dbReference type="PANTHER" id="PTHR34585:SF22">
    <property type="entry name" value="HELIX-TURN-HELIX DOMAIN-CONTAINING PROTEIN"/>
    <property type="match status" value="1"/>
</dbReference>
<dbReference type="SUPFAM" id="SSF46955">
    <property type="entry name" value="Putative DNA-binding domain"/>
    <property type="match status" value="1"/>
</dbReference>
<sequence length="98" mass="11656">MKQEVLTLEHGLLADTHLSLKESHRRISRFMREYSPPFNGDRYLTDKEVAELLKVSRRTLQKMRNNGTLPFFLLGGKALYKEYDIQRLLEINYRKAEE</sequence>
<comment type="caution">
    <text evidence="2">The sequence shown here is derived from an EMBL/GenBank/DDBJ whole genome shotgun (WGS) entry which is preliminary data.</text>
</comment>
<feature type="domain" description="Helix-turn-helix" evidence="1">
    <location>
        <begin position="43"/>
        <end position="90"/>
    </location>
</feature>
<proteinExistence type="predicted"/>
<organism evidence="2 3">
    <name type="scientific">Bacteroides xylanisolvens</name>
    <dbReference type="NCBI Taxonomy" id="371601"/>
    <lineage>
        <taxon>Bacteria</taxon>
        <taxon>Pseudomonadati</taxon>
        <taxon>Bacteroidota</taxon>
        <taxon>Bacteroidia</taxon>
        <taxon>Bacteroidales</taxon>
        <taxon>Bacteroidaceae</taxon>
        <taxon>Bacteroides</taxon>
    </lineage>
</organism>
<dbReference type="Proteomes" id="UP000434604">
    <property type="component" value="Unassembled WGS sequence"/>
</dbReference>
<dbReference type="NCBIfam" id="TIGR01764">
    <property type="entry name" value="excise"/>
    <property type="match status" value="1"/>
</dbReference>